<dbReference type="Pfam" id="PF13426">
    <property type="entry name" value="PAS_9"/>
    <property type="match status" value="1"/>
</dbReference>
<dbReference type="SMART" id="SM00401">
    <property type="entry name" value="ZnF_GATA"/>
    <property type="match status" value="1"/>
</dbReference>
<evidence type="ECO:0000256" key="2">
    <source>
        <dbReference type="ARBA" id="ARBA00022643"/>
    </source>
</evidence>
<dbReference type="Proteomes" id="UP001408356">
    <property type="component" value="Unassembled WGS sequence"/>
</dbReference>
<keyword evidence="4" id="KW-0479">Metal-binding</keyword>
<evidence type="ECO:0000313" key="9">
    <source>
        <dbReference type="Proteomes" id="UP001408356"/>
    </source>
</evidence>
<dbReference type="Pfam" id="PF08447">
    <property type="entry name" value="PAS_3"/>
    <property type="match status" value="1"/>
</dbReference>
<evidence type="ECO:0000259" key="7">
    <source>
        <dbReference type="PROSITE" id="PS50114"/>
    </source>
</evidence>
<dbReference type="CDD" id="cd00130">
    <property type="entry name" value="PAS"/>
    <property type="match status" value="2"/>
</dbReference>
<evidence type="ECO:0000256" key="3">
    <source>
        <dbReference type="ARBA" id="ARBA00022991"/>
    </source>
</evidence>
<organism evidence="8 9">
    <name type="scientific">Seiridium unicorne</name>
    <dbReference type="NCBI Taxonomy" id="138068"/>
    <lineage>
        <taxon>Eukaryota</taxon>
        <taxon>Fungi</taxon>
        <taxon>Dikarya</taxon>
        <taxon>Ascomycota</taxon>
        <taxon>Pezizomycotina</taxon>
        <taxon>Sordariomycetes</taxon>
        <taxon>Xylariomycetidae</taxon>
        <taxon>Amphisphaeriales</taxon>
        <taxon>Sporocadaceae</taxon>
        <taxon>Seiridium</taxon>
    </lineage>
</organism>
<dbReference type="PANTHER" id="PTHR47429">
    <property type="entry name" value="PROTEIN TWIN LOV 1"/>
    <property type="match status" value="1"/>
</dbReference>
<keyword evidence="3" id="KW-0157">Chromophore</keyword>
<dbReference type="InterPro" id="IPR013088">
    <property type="entry name" value="Znf_NHR/GATA"/>
</dbReference>
<feature type="domain" description="GATA-type" evidence="7">
    <location>
        <begin position="749"/>
        <end position="782"/>
    </location>
</feature>
<dbReference type="NCBIfam" id="TIGR00229">
    <property type="entry name" value="sensory_box"/>
    <property type="match status" value="1"/>
</dbReference>
<keyword evidence="1" id="KW-0285">Flavoprotein</keyword>
<keyword evidence="4" id="KW-0862">Zinc</keyword>
<dbReference type="CDD" id="cd00202">
    <property type="entry name" value="ZnF_GATA"/>
    <property type="match status" value="1"/>
</dbReference>
<dbReference type="Gene3D" id="3.30.50.10">
    <property type="entry name" value="Erythroid Transcription Factor GATA-1, subunit A"/>
    <property type="match status" value="1"/>
</dbReference>
<evidence type="ECO:0000256" key="1">
    <source>
        <dbReference type="ARBA" id="ARBA00022630"/>
    </source>
</evidence>
<feature type="domain" description="PAS" evidence="6">
    <location>
        <begin position="218"/>
        <end position="240"/>
    </location>
</feature>
<evidence type="ECO:0008006" key="10">
    <source>
        <dbReference type="Google" id="ProtNLM"/>
    </source>
</evidence>
<evidence type="ECO:0000256" key="4">
    <source>
        <dbReference type="PROSITE-ProRule" id="PRU00094"/>
    </source>
</evidence>
<evidence type="ECO:0000256" key="5">
    <source>
        <dbReference type="SAM" id="MobiDB-lite"/>
    </source>
</evidence>
<dbReference type="SUPFAM" id="SSF57716">
    <property type="entry name" value="Glucocorticoid receptor-like (DNA-binding domain)"/>
    <property type="match status" value="1"/>
</dbReference>
<protein>
    <recommendedName>
        <fullName evidence="10">LOV domain-containing protein</fullName>
    </recommendedName>
</protein>
<dbReference type="PANTHER" id="PTHR47429:SF7">
    <property type="entry name" value="GATA-FACTOR"/>
    <property type="match status" value="1"/>
</dbReference>
<sequence length="797" mass="87074">MNDGYPASGLAAGEDQEAELGDLLKQGYTSPCGPQYLTSFSAFVTITNQHEPNDGSSKFLGQQCQFGYFLNDTSLSMAEIEANTSAWLVQSQTTQGPNAAEKASGDTGCIFGTQYMGPVNLSAFPNNVAIHQQEVEPHSNLLVREEVGCDQPACLPQSSTDACSNRSHGQHELRAIPFEIGQAMQMVATRREPLYDLNITGTSQSFVVTDAWQADMPIIYASDGFKELTGYHSRDVIGRNCRFLQSRNGIVQAGAARQYMSSTSAYELKEKIAMGREVQQVIMNFRKSGEDLVNLLTLIPIPWDESNGIRFWFGFQTDMSRSRPPLSVSLRPDGSSSPLCCRKALVRPCDDSATAEGGCNPGKSVARDAEATDTPDGVDSTSIGAGSEAVAMDQHLESEEISNLSEDLMIGGGKCNMFDTPAWNHALLENLDDLVQVLSPKGTIVYASPSWQRLGYSSALLLGTSVRTICHPSDITPVMRKLKNAQTDRRFDMVFRIRQQQGGYSWINNCGSTWNDGGRKWIVLAGRTMDMPTLSQGLLDQSGGLGDRDIWMKLSSSGLILSVFPTHPALGVSAEELVGTSVQDLISPSLPSDAPQLFGQLLCKARGDNATSATIVIRSARGHNLHFDLTLHPGPTNGSVKPYFLLAHCRMAKSSRRKSPSSTLLFSRALTDHVLGGSGQSSTTDPTYERSCPQRLPPDDNLFAELEADRCGVWQYELHQLATENAALKLELQELQKLSKQRKRSRASGKPFRGCANCHTRQTPEWRRGPSGERDLCNSCGLRWSKSVRKHAANRPG</sequence>
<dbReference type="SMART" id="SM00091">
    <property type="entry name" value="PAS"/>
    <property type="match status" value="2"/>
</dbReference>
<evidence type="ECO:0000259" key="6">
    <source>
        <dbReference type="PROSITE" id="PS50112"/>
    </source>
</evidence>
<dbReference type="EMBL" id="JARVKF010000090">
    <property type="protein sequence ID" value="KAK9423133.1"/>
    <property type="molecule type" value="Genomic_DNA"/>
</dbReference>
<comment type="caution">
    <text evidence="8">The sequence shown here is derived from an EMBL/GenBank/DDBJ whole genome shotgun (WGS) entry which is preliminary data.</text>
</comment>
<dbReference type="InterPro" id="IPR013655">
    <property type="entry name" value="PAS_fold_3"/>
</dbReference>
<keyword evidence="4" id="KW-0863">Zinc-finger</keyword>
<reference evidence="8 9" key="1">
    <citation type="journal article" date="2024" name="J. Plant Pathol.">
        <title>Sequence and assembly of the genome of Seiridium unicorne, isolate CBS 538.82, causal agent of cypress canker disease.</title>
        <authorList>
            <person name="Scali E."/>
            <person name="Rocca G.D."/>
            <person name="Danti R."/>
            <person name="Garbelotto M."/>
            <person name="Barberini S."/>
            <person name="Baroncelli R."/>
            <person name="Emiliani G."/>
        </authorList>
    </citation>
    <scope>NUCLEOTIDE SEQUENCE [LARGE SCALE GENOMIC DNA]</scope>
    <source>
        <strain evidence="8 9">BM-138-508</strain>
    </source>
</reference>
<dbReference type="Gene3D" id="3.30.450.20">
    <property type="entry name" value="PAS domain"/>
    <property type="match status" value="2"/>
</dbReference>
<feature type="region of interest" description="Disordered" evidence="5">
    <location>
        <begin position="350"/>
        <end position="383"/>
    </location>
</feature>
<dbReference type="InterPro" id="IPR000679">
    <property type="entry name" value="Znf_GATA"/>
</dbReference>
<dbReference type="InterPro" id="IPR035965">
    <property type="entry name" value="PAS-like_dom_sf"/>
</dbReference>
<keyword evidence="2" id="KW-0288">FMN</keyword>
<gene>
    <name evidence="8" type="ORF">SUNI508_04427</name>
</gene>
<keyword evidence="9" id="KW-1185">Reference proteome</keyword>
<evidence type="ECO:0000313" key="8">
    <source>
        <dbReference type="EMBL" id="KAK9423133.1"/>
    </source>
</evidence>
<dbReference type="Pfam" id="PF00320">
    <property type="entry name" value="GATA"/>
    <property type="match status" value="1"/>
</dbReference>
<dbReference type="SUPFAM" id="SSF55785">
    <property type="entry name" value="PYP-like sensor domain (PAS domain)"/>
    <property type="match status" value="2"/>
</dbReference>
<dbReference type="InterPro" id="IPR000014">
    <property type="entry name" value="PAS"/>
</dbReference>
<dbReference type="PROSITE" id="PS50112">
    <property type="entry name" value="PAS"/>
    <property type="match status" value="1"/>
</dbReference>
<proteinExistence type="predicted"/>
<accession>A0ABR2V954</accession>
<name>A0ABR2V954_9PEZI</name>
<dbReference type="PROSITE" id="PS00344">
    <property type="entry name" value="GATA_ZN_FINGER_1"/>
    <property type="match status" value="1"/>
</dbReference>
<dbReference type="PROSITE" id="PS50114">
    <property type="entry name" value="GATA_ZN_FINGER_2"/>
    <property type="match status" value="1"/>
</dbReference>